<proteinExistence type="inferred from homology"/>
<dbReference type="Pfam" id="PF02604">
    <property type="entry name" value="PhdYeFM_antitox"/>
    <property type="match status" value="1"/>
</dbReference>
<comment type="similarity">
    <text evidence="1 2">Belongs to the phD/YefM antitoxin family.</text>
</comment>
<dbReference type="SUPFAM" id="SSF143120">
    <property type="entry name" value="YefM-like"/>
    <property type="match status" value="1"/>
</dbReference>
<organism evidence="3 4">
    <name type="scientific">Sphingomonas edaphi</name>
    <dbReference type="NCBI Taxonomy" id="2315689"/>
    <lineage>
        <taxon>Bacteria</taxon>
        <taxon>Pseudomonadati</taxon>
        <taxon>Pseudomonadota</taxon>
        <taxon>Alphaproteobacteria</taxon>
        <taxon>Sphingomonadales</taxon>
        <taxon>Sphingomonadaceae</taxon>
        <taxon>Sphingomonas</taxon>
    </lineage>
</organism>
<dbReference type="Gene3D" id="1.10.1220.170">
    <property type="match status" value="1"/>
</dbReference>
<dbReference type="InterPro" id="IPR036165">
    <property type="entry name" value="YefM-like_sf"/>
</dbReference>
<name>A0A418PYR4_9SPHN</name>
<protein>
    <recommendedName>
        <fullName evidence="2">Antitoxin</fullName>
    </recommendedName>
</protein>
<dbReference type="EMBL" id="QXTF01000003">
    <property type="protein sequence ID" value="RIX27250.1"/>
    <property type="molecule type" value="Genomic_DNA"/>
</dbReference>
<evidence type="ECO:0000256" key="1">
    <source>
        <dbReference type="ARBA" id="ARBA00009981"/>
    </source>
</evidence>
<keyword evidence="4" id="KW-1185">Reference proteome</keyword>
<evidence type="ECO:0000313" key="3">
    <source>
        <dbReference type="EMBL" id="RIX27250.1"/>
    </source>
</evidence>
<comment type="caution">
    <text evidence="3">The sequence shown here is derived from an EMBL/GenBank/DDBJ whole genome shotgun (WGS) entry which is preliminary data.</text>
</comment>
<evidence type="ECO:0000313" key="4">
    <source>
        <dbReference type="Proteomes" id="UP000285023"/>
    </source>
</evidence>
<dbReference type="RefSeq" id="WP_119533403.1">
    <property type="nucleotide sequence ID" value="NZ_QXTF01000003.1"/>
</dbReference>
<reference evidence="3 4" key="1">
    <citation type="submission" date="2018-09" db="EMBL/GenBank/DDBJ databases">
        <title>Sphingomonas sp. DAC4.</title>
        <authorList>
            <person name="Seo T."/>
        </authorList>
    </citation>
    <scope>NUCLEOTIDE SEQUENCE [LARGE SCALE GENOMIC DNA]</scope>
    <source>
        <strain evidence="3 4">DAC4</strain>
    </source>
</reference>
<sequence length="90" mass="10021">MDVVNYSDARQKLKEMMDRVVADMTQIVITRQKADAVVMMSLAEWNSILETLHLLSSPTNAERLISAMAELEAGEGVEHELMDDDELVGA</sequence>
<evidence type="ECO:0000256" key="2">
    <source>
        <dbReference type="RuleBase" id="RU362080"/>
    </source>
</evidence>
<dbReference type="PANTHER" id="PTHR33713">
    <property type="entry name" value="ANTITOXIN YAFN-RELATED"/>
    <property type="match status" value="1"/>
</dbReference>
<comment type="function">
    <text evidence="2">Antitoxin component of a type II toxin-antitoxin (TA) system.</text>
</comment>
<gene>
    <name evidence="3" type="ORF">D3M59_09325</name>
</gene>
<dbReference type="InterPro" id="IPR051405">
    <property type="entry name" value="phD/YefM_antitoxin"/>
</dbReference>
<dbReference type="Proteomes" id="UP000285023">
    <property type="component" value="Unassembled WGS sequence"/>
</dbReference>
<accession>A0A418PYR4</accession>
<dbReference type="NCBIfam" id="TIGR01552">
    <property type="entry name" value="phd_fam"/>
    <property type="match status" value="1"/>
</dbReference>
<dbReference type="Gene3D" id="3.40.1620.10">
    <property type="entry name" value="YefM-like domain"/>
    <property type="match status" value="1"/>
</dbReference>
<dbReference type="PANTHER" id="PTHR33713:SF6">
    <property type="entry name" value="ANTITOXIN YEFM"/>
    <property type="match status" value="1"/>
</dbReference>
<dbReference type="InterPro" id="IPR006442">
    <property type="entry name" value="Antitoxin_Phd/YefM"/>
</dbReference>
<dbReference type="OrthoDB" id="9802003at2"/>
<dbReference type="AlphaFoldDB" id="A0A418PYR4"/>